<proteinExistence type="predicted"/>
<evidence type="ECO:0000259" key="1">
    <source>
        <dbReference type="Pfam" id="PF08966"/>
    </source>
</evidence>
<protein>
    <recommendedName>
        <fullName evidence="1">DUF1882 domain-containing protein</fullName>
    </recommendedName>
</protein>
<dbReference type="SUPFAM" id="SSF56747">
    <property type="entry name" value="Prim-pol domain"/>
    <property type="match status" value="1"/>
</dbReference>
<sequence length="164" mass="19778">MKVFNLELFDSHYYIKHSTIVEQIQFNNRTFYAKFERINEPLTPLLLKQHFDKQYTIAVPLLQNNHTNYLVIDYKGEEHQRFYHLVQHLFKTLDITRYHIYQGKTEERLRVFIEVDTLKLEEADEKLQKISDALKQKMVKKWKCLPSISLPEAYNIVTLPYAEI</sequence>
<dbReference type="AlphaFoldDB" id="A0A6S6SPE1"/>
<feature type="domain" description="DUF1882" evidence="1">
    <location>
        <begin position="8"/>
        <end position="65"/>
    </location>
</feature>
<dbReference type="Gene3D" id="3.90.920.20">
    <property type="entry name" value="HP0184-like"/>
    <property type="match status" value="1"/>
</dbReference>
<accession>A0A6S6SPE1</accession>
<evidence type="ECO:0000313" key="2">
    <source>
        <dbReference type="EMBL" id="CAA6805174.1"/>
    </source>
</evidence>
<reference evidence="2" key="1">
    <citation type="submission" date="2020-01" db="EMBL/GenBank/DDBJ databases">
        <authorList>
            <person name="Meier V. D."/>
            <person name="Meier V D."/>
        </authorList>
    </citation>
    <scope>NUCLEOTIDE SEQUENCE</scope>
    <source>
        <strain evidence="2">HLG_WM_MAG_01</strain>
    </source>
</reference>
<dbReference type="InterPro" id="IPR044919">
    <property type="entry name" value="HP0184-like_sf"/>
</dbReference>
<dbReference type="Pfam" id="PF08966">
    <property type="entry name" value="DUF1882"/>
    <property type="match status" value="1"/>
</dbReference>
<gene>
    <name evidence="2" type="ORF">HELGO_WM2967</name>
</gene>
<organism evidence="2">
    <name type="scientific">uncultured Sulfurovum sp</name>
    <dbReference type="NCBI Taxonomy" id="269237"/>
    <lineage>
        <taxon>Bacteria</taxon>
        <taxon>Pseudomonadati</taxon>
        <taxon>Campylobacterota</taxon>
        <taxon>Epsilonproteobacteria</taxon>
        <taxon>Campylobacterales</taxon>
        <taxon>Sulfurovaceae</taxon>
        <taxon>Sulfurovum</taxon>
        <taxon>environmental samples</taxon>
    </lineage>
</organism>
<name>A0A6S6SPE1_9BACT</name>
<dbReference type="InterPro" id="IPR015061">
    <property type="entry name" value="DUF1882"/>
</dbReference>
<dbReference type="EMBL" id="CACVAS010000036">
    <property type="protein sequence ID" value="CAA6805174.1"/>
    <property type="molecule type" value="Genomic_DNA"/>
</dbReference>